<protein>
    <submittedName>
        <fullName evidence="2">Uncharacterized protein</fullName>
    </submittedName>
</protein>
<keyword evidence="1" id="KW-1133">Transmembrane helix</keyword>
<dbReference type="RefSeq" id="WP_188980727.1">
    <property type="nucleotide sequence ID" value="NZ_BMPG01000006.1"/>
</dbReference>
<keyword evidence="1" id="KW-0812">Transmembrane</keyword>
<feature type="transmembrane region" description="Helical" evidence="1">
    <location>
        <begin position="72"/>
        <end position="92"/>
    </location>
</feature>
<accession>A0A830F7T4</accession>
<keyword evidence="3" id="KW-1185">Reference proteome</keyword>
<comment type="caution">
    <text evidence="2">The sequence shown here is derived from an EMBL/GenBank/DDBJ whole genome shotgun (WGS) entry which is preliminary data.</text>
</comment>
<reference evidence="2" key="1">
    <citation type="journal article" date="2014" name="Int. J. Syst. Evol. Microbiol.">
        <title>Complete genome sequence of Corynebacterium casei LMG S-19264T (=DSM 44701T), isolated from a smear-ripened cheese.</title>
        <authorList>
            <consortium name="US DOE Joint Genome Institute (JGI-PGF)"/>
            <person name="Walter F."/>
            <person name="Albersmeier A."/>
            <person name="Kalinowski J."/>
            <person name="Ruckert C."/>
        </authorList>
    </citation>
    <scope>NUCLEOTIDE SEQUENCE</scope>
    <source>
        <strain evidence="2">JCM 19596</strain>
    </source>
</reference>
<name>A0A830F7T4_9EURY</name>
<organism evidence="2 3">
    <name type="scientific">Halocalculus aciditolerans</name>
    <dbReference type="NCBI Taxonomy" id="1383812"/>
    <lineage>
        <taxon>Archaea</taxon>
        <taxon>Methanobacteriati</taxon>
        <taxon>Methanobacteriota</taxon>
        <taxon>Stenosarchaea group</taxon>
        <taxon>Halobacteria</taxon>
        <taxon>Halobacteriales</taxon>
        <taxon>Halobacteriaceae</taxon>
        <taxon>Halocalculus</taxon>
    </lineage>
</organism>
<evidence type="ECO:0000256" key="1">
    <source>
        <dbReference type="SAM" id="Phobius"/>
    </source>
</evidence>
<evidence type="ECO:0000313" key="2">
    <source>
        <dbReference type="EMBL" id="GGL71686.1"/>
    </source>
</evidence>
<gene>
    <name evidence="2" type="ORF">GCM10009039_32190</name>
</gene>
<feature type="transmembrane region" description="Helical" evidence="1">
    <location>
        <begin position="12"/>
        <end position="30"/>
    </location>
</feature>
<dbReference type="Proteomes" id="UP000607197">
    <property type="component" value="Unassembled WGS sequence"/>
</dbReference>
<dbReference type="EMBL" id="BMPG01000006">
    <property type="protein sequence ID" value="GGL71686.1"/>
    <property type="molecule type" value="Genomic_DNA"/>
</dbReference>
<sequence>MSALNVQDILNLGEFLLVVILMGLAFTAYRTGRHQRLLFVAVAFLLWGVRLGLGVLSSFVAPGIEGANWVELTTTLLDLLTAVLIAIAILGVGQRNR</sequence>
<keyword evidence="1" id="KW-0472">Membrane</keyword>
<feature type="transmembrane region" description="Helical" evidence="1">
    <location>
        <begin position="37"/>
        <end position="60"/>
    </location>
</feature>
<evidence type="ECO:0000313" key="3">
    <source>
        <dbReference type="Proteomes" id="UP000607197"/>
    </source>
</evidence>
<reference evidence="2" key="2">
    <citation type="submission" date="2020-09" db="EMBL/GenBank/DDBJ databases">
        <authorList>
            <person name="Sun Q."/>
            <person name="Ohkuma M."/>
        </authorList>
    </citation>
    <scope>NUCLEOTIDE SEQUENCE</scope>
    <source>
        <strain evidence="2">JCM 19596</strain>
    </source>
</reference>
<proteinExistence type="predicted"/>
<dbReference type="AlphaFoldDB" id="A0A830F7T4"/>